<keyword evidence="5 11" id="KW-0808">Transferase</keyword>
<evidence type="ECO:0000256" key="4">
    <source>
        <dbReference type="ARBA" id="ARBA00022630"/>
    </source>
</evidence>
<keyword evidence="12" id="KW-0732">Signal</keyword>
<keyword evidence="7 11" id="KW-0274">FAD</keyword>
<evidence type="ECO:0000256" key="7">
    <source>
        <dbReference type="ARBA" id="ARBA00022827"/>
    </source>
</evidence>
<comment type="catalytic activity">
    <reaction evidence="10 11">
        <text>L-threonyl-[protein] + FAD = FMN-L-threonyl-[protein] + AMP + H(+)</text>
        <dbReference type="Rhea" id="RHEA:36847"/>
        <dbReference type="Rhea" id="RHEA-COMP:11060"/>
        <dbReference type="Rhea" id="RHEA-COMP:11061"/>
        <dbReference type="ChEBI" id="CHEBI:15378"/>
        <dbReference type="ChEBI" id="CHEBI:30013"/>
        <dbReference type="ChEBI" id="CHEBI:57692"/>
        <dbReference type="ChEBI" id="CHEBI:74257"/>
        <dbReference type="ChEBI" id="CHEBI:456215"/>
        <dbReference type="EC" id="2.7.1.180"/>
    </reaction>
</comment>
<comment type="caution">
    <text evidence="13">The sequence shown here is derived from an EMBL/GenBank/DDBJ whole genome shotgun (WGS) entry which is preliminary data.</text>
</comment>
<dbReference type="PANTHER" id="PTHR30040">
    <property type="entry name" value="THIAMINE BIOSYNTHESIS LIPOPROTEIN APBE"/>
    <property type="match status" value="1"/>
</dbReference>
<evidence type="ECO:0000256" key="3">
    <source>
        <dbReference type="ARBA" id="ARBA00016337"/>
    </source>
</evidence>
<keyword evidence="14" id="KW-1185">Reference proteome</keyword>
<evidence type="ECO:0000256" key="5">
    <source>
        <dbReference type="ARBA" id="ARBA00022679"/>
    </source>
</evidence>
<dbReference type="EC" id="2.7.1.180" evidence="2 11"/>
<keyword evidence="4 11" id="KW-0285">Flavoprotein</keyword>
<evidence type="ECO:0000313" key="14">
    <source>
        <dbReference type="Proteomes" id="UP000219972"/>
    </source>
</evidence>
<evidence type="ECO:0000256" key="9">
    <source>
        <dbReference type="ARBA" id="ARBA00031306"/>
    </source>
</evidence>
<accession>A0ABX4IWT9</accession>
<evidence type="ECO:0000256" key="1">
    <source>
        <dbReference type="ARBA" id="ARBA00001946"/>
    </source>
</evidence>
<organism evidence="13 14">
    <name type="scientific">Rhizobium anhuiense</name>
    <dbReference type="NCBI Taxonomy" id="1184720"/>
    <lineage>
        <taxon>Bacteria</taxon>
        <taxon>Pseudomonadati</taxon>
        <taxon>Pseudomonadota</taxon>
        <taxon>Alphaproteobacteria</taxon>
        <taxon>Hyphomicrobiales</taxon>
        <taxon>Rhizobiaceae</taxon>
        <taxon>Rhizobium/Agrobacterium group</taxon>
        <taxon>Rhizobium</taxon>
    </lineage>
</organism>
<dbReference type="Gene3D" id="3.10.520.10">
    <property type="entry name" value="ApbE-like domains"/>
    <property type="match status" value="1"/>
</dbReference>
<protein>
    <recommendedName>
        <fullName evidence="3 11">FAD:protein FMN transferase</fullName>
        <ecNumber evidence="2 11">2.7.1.180</ecNumber>
    </recommendedName>
    <alternativeName>
        <fullName evidence="9 11">Flavin transferase</fullName>
    </alternativeName>
</protein>
<dbReference type="EMBL" id="NWSL01000050">
    <property type="protein sequence ID" value="PDS47369.1"/>
    <property type="molecule type" value="Genomic_DNA"/>
</dbReference>
<sequence length="329" mass="35645">MARTFTRRRAIAIFAAAAGLPLLTRAEGAARPLTWRGQALGSPATMILNHQDPVESTRLVALVVGEVSRLEKVFSLYRDDSALTELNKVGALVAPPQDLVSLLQRSRGFWEATGGAFDPTVQPLWKLYYRHFSAIDPDPAGPAQAEVASVLKRVDFEGVKFNRDRIVMRPNMALTLNGIAQGYITDRVVDMLRNAGVTSCLVDMGEDRAIGSRPDGTPWRIGLAEGEDDRPDQILNIVNKAVATSSAAGFHFDEAARFGHILDPRSGGTPRLYQRVSVVAGDATTADAFSTSFNVLDEIAIRRIAQSSIDLTIHLVDGAGNPLRIESKA</sequence>
<dbReference type="SUPFAM" id="SSF143631">
    <property type="entry name" value="ApbE-like"/>
    <property type="match status" value="1"/>
</dbReference>
<comment type="cofactor">
    <cofactor evidence="1">
        <name>Mg(2+)</name>
        <dbReference type="ChEBI" id="CHEBI:18420"/>
    </cofactor>
</comment>
<keyword evidence="8 11" id="KW-0460">Magnesium</keyword>
<gene>
    <name evidence="13" type="ORF">CO662_35335</name>
</gene>
<dbReference type="RefSeq" id="WP_097545422.1">
    <property type="nucleotide sequence ID" value="NZ_NWSK01000040.1"/>
</dbReference>
<evidence type="ECO:0000313" key="13">
    <source>
        <dbReference type="EMBL" id="PDS47369.1"/>
    </source>
</evidence>
<dbReference type="InterPro" id="IPR024932">
    <property type="entry name" value="ApbE"/>
</dbReference>
<name>A0ABX4IWT9_9HYPH</name>
<evidence type="ECO:0000256" key="12">
    <source>
        <dbReference type="SAM" id="SignalP"/>
    </source>
</evidence>
<feature type="chain" id="PRO_5047426634" description="FAD:protein FMN transferase" evidence="12">
    <location>
        <begin position="27"/>
        <end position="329"/>
    </location>
</feature>
<dbReference type="Pfam" id="PF02424">
    <property type="entry name" value="ApbE"/>
    <property type="match status" value="1"/>
</dbReference>
<feature type="signal peptide" evidence="12">
    <location>
        <begin position="1"/>
        <end position="26"/>
    </location>
</feature>
<evidence type="ECO:0000256" key="8">
    <source>
        <dbReference type="ARBA" id="ARBA00022842"/>
    </source>
</evidence>
<evidence type="ECO:0000256" key="10">
    <source>
        <dbReference type="ARBA" id="ARBA00048540"/>
    </source>
</evidence>
<dbReference type="Proteomes" id="UP000219972">
    <property type="component" value="Unassembled WGS sequence"/>
</dbReference>
<dbReference type="PIRSF" id="PIRSF006268">
    <property type="entry name" value="ApbE"/>
    <property type="match status" value="1"/>
</dbReference>
<keyword evidence="6 11" id="KW-0479">Metal-binding</keyword>
<evidence type="ECO:0000256" key="6">
    <source>
        <dbReference type="ARBA" id="ARBA00022723"/>
    </source>
</evidence>
<evidence type="ECO:0000256" key="11">
    <source>
        <dbReference type="PIRNR" id="PIRNR006268"/>
    </source>
</evidence>
<dbReference type="PANTHER" id="PTHR30040:SF2">
    <property type="entry name" value="FAD:PROTEIN FMN TRANSFERASE"/>
    <property type="match status" value="1"/>
</dbReference>
<reference evidence="13 14" key="1">
    <citation type="submission" date="2017-09" db="EMBL/GenBank/DDBJ databases">
        <title>Comparative genomics of rhizobia isolated from Phaseolus vulgaris in China.</title>
        <authorList>
            <person name="Tong W."/>
        </authorList>
    </citation>
    <scope>NUCLEOTIDE SEQUENCE [LARGE SCALE GENOMIC DNA]</scope>
    <source>
        <strain evidence="13 14">Y27</strain>
    </source>
</reference>
<evidence type="ECO:0000256" key="2">
    <source>
        <dbReference type="ARBA" id="ARBA00011955"/>
    </source>
</evidence>
<comment type="similarity">
    <text evidence="11">Belongs to the ApbE family.</text>
</comment>
<dbReference type="InterPro" id="IPR003374">
    <property type="entry name" value="ApbE-like_sf"/>
</dbReference>
<proteinExistence type="inferred from homology"/>